<feature type="region of interest" description="Disordered" evidence="1">
    <location>
        <begin position="262"/>
        <end position="283"/>
    </location>
</feature>
<feature type="region of interest" description="Disordered" evidence="1">
    <location>
        <begin position="36"/>
        <end position="116"/>
    </location>
</feature>
<feature type="compositionally biased region" description="Polar residues" evidence="1">
    <location>
        <begin position="266"/>
        <end position="276"/>
    </location>
</feature>
<feature type="compositionally biased region" description="Low complexity" evidence="1">
    <location>
        <begin position="580"/>
        <end position="602"/>
    </location>
</feature>
<dbReference type="AlphaFoldDB" id="A0A5N5QJH8"/>
<comment type="caution">
    <text evidence="2">The sequence shown here is derived from an EMBL/GenBank/DDBJ whole genome shotgun (WGS) entry which is preliminary data.</text>
</comment>
<organism evidence="2 3">
    <name type="scientific">Ceratobasidium theobromae</name>
    <dbReference type="NCBI Taxonomy" id="1582974"/>
    <lineage>
        <taxon>Eukaryota</taxon>
        <taxon>Fungi</taxon>
        <taxon>Dikarya</taxon>
        <taxon>Basidiomycota</taxon>
        <taxon>Agaricomycotina</taxon>
        <taxon>Agaricomycetes</taxon>
        <taxon>Cantharellales</taxon>
        <taxon>Ceratobasidiaceae</taxon>
        <taxon>Ceratobasidium</taxon>
    </lineage>
</organism>
<feature type="region of interest" description="Disordered" evidence="1">
    <location>
        <begin position="333"/>
        <end position="427"/>
    </location>
</feature>
<feature type="region of interest" description="Disordered" evidence="1">
    <location>
        <begin position="576"/>
        <end position="604"/>
    </location>
</feature>
<gene>
    <name evidence="2" type="ORF">CTheo_4635</name>
</gene>
<feature type="compositionally biased region" description="Polar residues" evidence="1">
    <location>
        <begin position="394"/>
        <end position="405"/>
    </location>
</feature>
<keyword evidence="3" id="KW-1185">Reference proteome</keyword>
<evidence type="ECO:0000313" key="3">
    <source>
        <dbReference type="Proteomes" id="UP000383932"/>
    </source>
</evidence>
<reference evidence="2 3" key="1">
    <citation type="journal article" date="2019" name="Fungal Biol. Biotechnol.">
        <title>Draft genome sequence of fastidious pathogen Ceratobasidium theobromae, which causes vascular-streak dieback in Theobroma cacao.</title>
        <authorList>
            <person name="Ali S.S."/>
            <person name="Asman A."/>
            <person name="Shao J."/>
            <person name="Firmansyah A.P."/>
            <person name="Susilo A.W."/>
            <person name="Rosmana A."/>
            <person name="McMahon P."/>
            <person name="Junaid M."/>
            <person name="Guest D."/>
            <person name="Kheng T.Y."/>
            <person name="Meinhardt L.W."/>
            <person name="Bailey B.A."/>
        </authorList>
    </citation>
    <scope>NUCLEOTIDE SEQUENCE [LARGE SCALE GENOMIC DNA]</scope>
    <source>
        <strain evidence="2 3">CT2</strain>
    </source>
</reference>
<sequence length="667" mass="72658">MSTQLAAPFSSKQTSLAHAHNRQISVASFASSLYLPVDPDNPPIVDDEADVYPSSDELFGPDHEEGDDYTISSRRYLSSSRYSSQPPTPPRSTRSTISLERTPSSSSLTLPHPRHSNTQISCLRTMTSTAELPSPPSTAHSSVDTYMSASLDKYVADQGVPIDKFDQLALEHLEQDKALLQVLRKLDDQKVRIAQLTYALSRLRIMSNSACLVPTDSDAPVVSRAMSTIQPRRTGAVIPKPLIVQQSPRSATFGRSAIFTTSSTSGLSGPSQNEAVNQRRRAKQQLHEFALRRPARMAKGRATGKQPVEDVAARAKRTGWEGTRGSPSLVLRETKPRSAAIGHPNVTVRRPKRPDPLQNATLTPRPSAPVNSTLKGPATPPRLLSLFSAPVSRSPRTPTQSQISASARHDSPTTPVPFRKNKEKSFRSVSPTMPMRLARNISFKYEIPPVPPPEKTTAHITLVDRTATTPPLPVEEVRDRLAATFAHFSKSRPPSYQPPPPSQTPSPPRQALEFPTPASELQDLVPSNQPDYLEQMLHQKWVSQLDEHSHQARGSWKSPLKAIRQKLAGGFGIGIGGGASARRPSRASLGDSSSDAHSNAHSIDVAPGGYVHGLGTVQEGSIDSEYRPYSPMELASMMEAKTRKSKKKGGKDESSGGLSWRFSRQGS</sequence>
<dbReference type="OrthoDB" id="3189241at2759"/>
<name>A0A5N5QJH8_9AGAM</name>
<feature type="region of interest" description="Disordered" evidence="1">
    <location>
        <begin position="621"/>
        <end position="667"/>
    </location>
</feature>
<protein>
    <submittedName>
        <fullName evidence="2">Uncharacterized protein</fullName>
    </submittedName>
</protein>
<feature type="compositionally biased region" description="Polar residues" evidence="1">
    <location>
        <begin position="358"/>
        <end position="374"/>
    </location>
</feature>
<evidence type="ECO:0000313" key="2">
    <source>
        <dbReference type="EMBL" id="KAB5591902.1"/>
    </source>
</evidence>
<feature type="region of interest" description="Disordered" evidence="1">
    <location>
        <begin position="489"/>
        <end position="514"/>
    </location>
</feature>
<evidence type="ECO:0000256" key="1">
    <source>
        <dbReference type="SAM" id="MobiDB-lite"/>
    </source>
</evidence>
<feature type="compositionally biased region" description="Pro residues" evidence="1">
    <location>
        <begin position="495"/>
        <end position="508"/>
    </location>
</feature>
<dbReference type="EMBL" id="SSOP01000083">
    <property type="protein sequence ID" value="KAB5591902.1"/>
    <property type="molecule type" value="Genomic_DNA"/>
</dbReference>
<dbReference type="Proteomes" id="UP000383932">
    <property type="component" value="Unassembled WGS sequence"/>
</dbReference>
<accession>A0A5N5QJH8</accession>
<proteinExistence type="predicted"/>
<feature type="compositionally biased region" description="Low complexity" evidence="1">
    <location>
        <begin position="70"/>
        <end position="111"/>
    </location>
</feature>